<sequence>MSKQKKHSKREKMKKERAKYAVERKKLAELNENKLAARKVFEAELKRRNIELNYLDGFDSAETLFHRIVDEHKAKIATLADVFEVSDKEFENKDFSRLEIKDLDFIRWNGLGSDYGQTNQPGGRTFGAMLAARTDTGFQTVILIPSLKSSRAYSKEVLYVSRIAVLLHELGHAFDFDQQINFSPLDRIYNVVESEVFAHLYAMNELNRWHSSQVWNFYLCMLSGLKGGGKDAEEILRRVEAQTPEKSFPDAIELYLQTLPA</sequence>
<keyword evidence="2" id="KW-1185">Reference proteome</keyword>
<accession>A0A1I3QZF9</accession>
<organism evidence="1 2">
    <name type="scientific">Planctomicrobium piriforme</name>
    <dbReference type="NCBI Taxonomy" id="1576369"/>
    <lineage>
        <taxon>Bacteria</taxon>
        <taxon>Pseudomonadati</taxon>
        <taxon>Planctomycetota</taxon>
        <taxon>Planctomycetia</taxon>
        <taxon>Planctomycetales</taxon>
        <taxon>Planctomycetaceae</taxon>
        <taxon>Planctomicrobium</taxon>
    </lineage>
</organism>
<name>A0A1I3QZF9_9PLAN</name>
<dbReference type="AlphaFoldDB" id="A0A1I3QZF9"/>
<protein>
    <submittedName>
        <fullName evidence="1">Uncharacterized protein</fullName>
    </submittedName>
</protein>
<evidence type="ECO:0000313" key="1">
    <source>
        <dbReference type="EMBL" id="SFJ38537.1"/>
    </source>
</evidence>
<reference evidence="2" key="1">
    <citation type="submission" date="2016-10" db="EMBL/GenBank/DDBJ databases">
        <authorList>
            <person name="Varghese N."/>
            <person name="Submissions S."/>
        </authorList>
    </citation>
    <scope>NUCLEOTIDE SEQUENCE [LARGE SCALE GENOMIC DNA]</scope>
    <source>
        <strain evidence="2">DSM 26348</strain>
    </source>
</reference>
<gene>
    <name evidence="1" type="ORF">SAMN05421753_11981</name>
</gene>
<dbReference type="RefSeq" id="WP_139228632.1">
    <property type="nucleotide sequence ID" value="NZ_FOQD01000019.1"/>
</dbReference>
<dbReference type="Proteomes" id="UP000199518">
    <property type="component" value="Unassembled WGS sequence"/>
</dbReference>
<evidence type="ECO:0000313" key="2">
    <source>
        <dbReference type="Proteomes" id="UP000199518"/>
    </source>
</evidence>
<dbReference type="EMBL" id="FOQD01000019">
    <property type="protein sequence ID" value="SFJ38537.1"/>
    <property type="molecule type" value="Genomic_DNA"/>
</dbReference>
<proteinExistence type="predicted"/>